<evidence type="ECO:0000256" key="1">
    <source>
        <dbReference type="SAM" id="SignalP"/>
    </source>
</evidence>
<dbReference type="Proteomes" id="UP000193355">
    <property type="component" value="Unassembled WGS sequence"/>
</dbReference>
<feature type="chain" id="PRO_5012755975" evidence="1">
    <location>
        <begin position="24"/>
        <end position="137"/>
    </location>
</feature>
<gene>
    <name evidence="2" type="ORF">SAMN06275492_1225</name>
</gene>
<evidence type="ECO:0000313" key="3">
    <source>
        <dbReference type="Proteomes" id="UP000193355"/>
    </source>
</evidence>
<accession>A0A1X7K8H5</accession>
<dbReference type="AlphaFoldDB" id="A0A1X7K8H5"/>
<reference evidence="3" key="1">
    <citation type="submission" date="2017-04" db="EMBL/GenBank/DDBJ databases">
        <authorList>
            <person name="Varghese N."/>
            <person name="Submissions S."/>
        </authorList>
    </citation>
    <scope>NUCLEOTIDE SEQUENCE [LARGE SCALE GENOMIC DNA]</scope>
    <source>
        <strain evidence="3">USBA 82</strain>
    </source>
</reference>
<sequence>MRGLLFAVMMAVFAISVTPGAYAEAKTVPGEYLVLFKTRDKVMETEGRDRDVAVSVMLDFQSEYLAVRYGLEVKNSFSAISRSNGKGMFFVKSERASMDGKFEEKLLEELRADPFIEAVSPNEVQKMISTSVGISKP</sequence>
<keyword evidence="1" id="KW-0732">Signal</keyword>
<protein>
    <submittedName>
        <fullName evidence="2">Uncharacterized protein</fullName>
    </submittedName>
</protein>
<evidence type="ECO:0000313" key="2">
    <source>
        <dbReference type="EMBL" id="SMG36703.1"/>
    </source>
</evidence>
<organism evidence="2 3">
    <name type="scientific">Dethiosulfovibrio salsuginis</name>
    <dbReference type="NCBI Taxonomy" id="561720"/>
    <lineage>
        <taxon>Bacteria</taxon>
        <taxon>Thermotogati</taxon>
        <taxon>Synergistota</taxon>
        <taxon>Synergistia</taxon>
        <taxon>Synergistales</taxon>
        <taxon>Dethiosulfovibrionaceae</taxon>
        <taxon>Dethiosulfovibrio</taxon>
    </lineage>
</organism>
<proteinExistence type="predicted"/>
<feature type="signal peptide" evidence="1">
    <location>
        <begin position="1"/>
        <end position="23"/>
    </location>
</feature>
<dbReference type="STRING" id="561720.SAMN06275492_1225"/>
<name>A0A1X7K8H5_9BACT</name>
<keyword evidence="3" id="KW-1185">Reference proteome</keyword>
<dbReference type="EMBL" id="FXBB01000022">
    <property type="protein sequence ID" value="SMG36703.1"/>
    <property type="molecule type" value="Genomic_DNA"/>
</dbReference>